<reference evidence="1 2" key="1">
    <citation type="submission" date="2024-07" db="EMBL/GenBank/DDBJ databases">
        <title>Section-level genome sequencing and comparative genomics of Aspergillus sections Usti and Cavernicolus.</title>
        <authorList>
            <consortium name="Lawrence Berkeley National Laboratory"/>
            <person name="Nybo J.L."/>
            <person name="Vesth T.C."/>
            <person name="Theobald S."/>
            <person name="Frisvad J.C."/>
            <person name="Larsen T.O."/>
            <person name="Kjaerboelling I."/>
            <person name="Rothschild-Mancinelli K."/>
            <person name="Lyhne E.K."/>
            <person name="Kogle M.E."/>
            <person name="Barry K."/>
            <person name="Clum A."/>
            <person name="Na H."/>
            <person name="Ledsgaard L."/>
            <person name="Lin J."/>
            <person name="Lipzen A."/>
            <person name="Kuo A."/>
            <person name="Riley R."/>
            <person name="Mondo S."/>
            <person name="Labutti K."/>
            <person name="Haridas S."/>
            <person name="Pangalinan J."/>
            <person name="Salamov A.A."/>
            <person name="Simmons B.A."/>
            <person name="Magnuson J.K."/>
            <person name="Chen J."/>
            <person name="Drula E."/>
            <person name="Henrissat B."/>
            <person name="Wiebenga A."/>
            <person name="Lubbers R.J."/>
            <person name="Gomes A.C."/>
            <person name="Makela M.R."/>
            <person name="Stajich J."/>
            <person name="Grigoriev I.V."/>
            <person name="Mortensen U.H."/>
            <person name="De Vries R.P."/>
            <person name="Baker S.E."/>
            <person name="Andersen M.R."/>
        </authorList>
    </citation>
    <scope>NUCLEOTIDE SEQUENCE [LARGE SCALE GENOMIC DNA]</scope>
    <source>
        <strain evidence="1 2">CBS 588.65</strain>
    </source>
</reference>
<dbReference type="EMBL" id="JBFXLT010000019">
    <property type="protein sequence ID" value="KAL2817178.1"/>
    <property type="molecule type" value="Genomic_DNA"/>
</dbReference>
<proteinExistence type="predicted"/>
<sequence length="66" mass="7515">MLRTLLCSWQLDTNTSFRECVVRMRSSMEHVAIPNDWLKISLASQGDVGRMRMRPKAKDSSTTLAS</sequence>
<name>A0ABR4HNW3_9EURO</name>
<evidence type="ECO:0000313" key="1">
    <source>
        <dbReference type="EMBL" id="KAL2817178.1"/>
    </source>
</evidence>
<gene>
    <name evidence="1" type="ORF">BJX63DRAFT_386317</name>
</gene>
<accession>A0ABR4HNW3</accession>
<evidence type="ECO:0000313" key="2">
    <source>
        <dbReference type="Proteomes" id="UP001610334"/>
    </source>
</evidence>
<comment type="caution">
    <text evidence="1">The sequence shown here is derived from an EMBL/GenBank/DDBJ whole genome shotgun (WGS) entry which is preliminary data.</text>
</comment>
<dbReference type="Proteomes" id="UP001610334">
    <property type="component" value="Unassembled WGS sequence"/>
</dbReference>
<protein>
    <submittedName>
        <fullName evidence="1">Uncharacterized protein</fullName>
    </submittedName>
</protein>
<keyword evidence="2" id="KW-1185">Reference proteome</keyword>
<organism evidence="1 2">
    <name type="scientific">Aspergillus granulosus</name>
    <dbReference type="NCBI Taxonomy" id="176169"/>
    <lineage>
        <taxon>Eukaryota</taxon>
        <taxon>Fungi</taxon>
        <taxon>Dikarya</taxon>
        <taxon>Ascomycota</taxon>
        <taxon>Pezizomycotina</taxon>
        <taxon>Eurotiomycetes</taxon>
        <taxon>Eurotiomycetidae</taxon>
        <taxon>Eurotiales</taxon>
        <taxon>Aspergillaceae</taxon>
        <taxon>Aspergillus</taxon>
        <taxon>Aspergillus subgen. Nidulantes</taxon>
    </lineage>
</organism>